<evidence type="ECO:0000313" key="1">
    <source>
        <dbReference type="EMBL" id="GAA2066427.1"/>
    </source>
</evidence>
<gene>
    <name evidence="1" type="ORF">GCM10009801_12860</name>
</gene>
<dbReference type="Gene3D" id="3.60.15.10">
    <property type="entry name" value="Ribonuclease Z/Hydroxyacylglutathione hydrolase-like"/>
    <property type="match status" value="1"/>
</dbReference>
<proteinExistence type="predicted"/>
<protein>
    <recommendedName>
        <fullName evidence="3">MBL fold metallo-hydrolase</fullName>
    </recommendedName>
</protein>
<dbReference type="Proteomes" id="UP001500016">
    <property type="component" value="Unassembled WGS sequence"/>
</dbReference>
<dbReference type="RefSeq" id="WP_344524927.1">
    <property type="nucleotide sequence ID" value="NZ_BAAAPE010000002.1"/>
</dbReference>
<dbReference type="InterPro" id="IPR036866">
    <property type="entry name" value="RibonucZ/Hydroxyglut_hydro"/>
</dbReference>
<dbReference type="SUPFAM" id="SSF56281">
    <property type="entry name" value="Metallo-hydrolase/oxidoreductase"/>
    <property type="match status" value="1"/>
</dbReference>
<keyword evidence="2" id="KW-1185">Reference proteome</keyword>
<organism evidence="1 2">
    <name type="scientific">Streptomyces albiaxialis</name>
    <dbReference type="NCBI Taxonomy" id="329523"/>
    <lineage>
        <taxon>Bacteria</taxon>
        <taxon>Bacillati</taxon>
        <taxon>Actinomycetota</taxon>
        <taxon>Actinomycetes</taxon>
        <taxon>Kitasatosporales</taxon>
        <taxon>Streptomycetaceae</taxon>
        <taxon>Streptomyces</taxon>
    </lineage>
</organism>
<evidence type="ECO:0008006" key="3">
    <source>
        <dbReference type="Google" id="ProtNLM"/>
    </source>
</evidence>
<dbReference type="EMBL" id="BAAAPE010000002">
    <property type="protein sequence ID" value="GAA2066427.1"/>
    <property type="molecule type" value="Genomic_DNA"/>
</dbReference>
<accession>A0ABN2VN18</accession>
<comment type="caution">
    <text evidence="1">The sequence shown here is derived from an EMBL/GenBank/DDBJ whole genome shotgun (WGS) entry which is preliminary data.</text>
</comment>
<name>A0ABN2VN18_9ACTN</name>
<sequence length="97" mass="10252">MSLDHIARHDELVPSRYALKVGAIDVMVISDGVLPISTGTLATNAAKAELSAWLGDMFLPPEVCDWPLNVAVVRSGGRTVLIDSGLGTEFSGFPRTG</sequence>
<reference evidence="2" key="1">
    <citation type="journal article" date="2019" name="Int. J. Syst. Evol. Microbiol.">
        <title>The Global Catalogue of Microorganisms (GCM) 10K type strain sequencing project: providing services to taxonomists for standard genome sequencing and annotation.</title>
        <authorList>
            <consortium name="The Broad Institute Genomics Platform"/>
            <consortium name="The Broad Institute Genome Sequencing Center for Infectious Disease"/>
            <person name="Wu L."/>
            <person name="Ma J."/>
        </authorList>
    </citation>
    <scope>NUCLEOTIDE SEQUENCE [LARGE SCALE GENOMIC DNA]</scope>
    <source>
        <strain evidence="2">JCM 15478</strain>
    </source>
</reference>
<evidence type="ECO:0000313" key="2">
    <source>
        <dbReference type="Proteomes" id="UP001500016"/>
    </source>
</evidence>